<proteinExistence type="predicted"/>
<reference evidence="2 3" key="1">
    <citation type="journal article" date="2013" name="Genome Announc.">
        <title>Complete Genome Sequence of Glaciecola psychrophila Strain 170T.</title>
        <authorList>
            <person name="Yin J."/>
            <person name="Chen J."/>
            <person name="Liu G."/>
            <person name="Yu Y."/>
            <person name="Song L."/>
            <person name="Wang X."/>
            <person name="Qu X."/>
        </authorList>
    </citation>
    <scope>NUCLEOTIDE SEQUENCE [LARGE SCALE GENOMIC DNA]</scope>
    <source>
        <strain evidence="2 3">170</strain>
    </source>
</reference>
<dbReference type="EMBL" id="CP003837">
    <property type="protein sequence ID" value="AGH47413.1"/>
    <property type="molecule type" value="Genomic_DNA"/>
</dbReference>
<organism evidence="2 3">
    <name type="scientific">Paraglaciecola psychrophila 170</name>
    <dbReference type="NCBI Taxonomy" id="1129794"/>
    <lineage>
        <taxon>Bacteria</taxon>
        <taxon>Pseudomonadati</taxon>
        <taxon>Pseudomonadota</taxon>
        <taxon>Gammaproteobacteria</taxon>
        <taxon>Alteromonadales</taxon>
        <taxon>Alteromonadaceae</taxon>
        <taxon>Paraglaciecola</taxon>
    </lineage>
</organism>
<dbReference type="Pfam" id="PF07963">
    <property type="entry name" value="N_methyl"/>
    <property type="match status" value="1"/>
</dbReference>
<keyword evidence="1" id="KW-0812">Transmembrane</keyword>
<dbReference type="OrthoDB" id="5593857at2"/>
<dbReference type="PROSITE" id="PS00409">
    <property type="entry name" value="PROKAR_NTER_METHYL"/>
    <property type="match status" value="1"/>
</dbReference>
<keyword evidence="1" id="KW-0472">Membrane</keyword>
<dbReference type="NCBIfam" id="TIGR02532">
    <property type="entry name" value="IV_pilin_GFxxxE"/>
    <property type="match status" value="1"/>
</dbReference>
<sequence>MRVNKPAGFTLIELVIGIIVFSIALVLFTSLIVPQAIRSVDPVFQVRATELAQSLINEIASKSFDEKSDRTGGSALCSQTVTPLCTTSDDFGAEEGFSNRENFNDVDDYDGLSETDGGIKNALNENVTIGNANLYQGFSAAVFVVYDDNMNGVDDALDSGGNYIGKTKLITVTITTPNNENILFSTFRSNY</sequence>
<dbReference type="KEGG" id="gps:C427_5316"/>
<name>K7AM41_9ALTE</name>
<keyword evidence="1" id="KW-1133">Transmembrane helix</keyword>
<feature type="transmembrane region" description="Helical" evidence="1">
    <location>
        <begin position="12"/>
        <end position="33"/>
    </location>
</feature>
<dbReference type="HOGENOM" id="CLU_110706_0_0_6"/>
<gene>
    <name evidence="2" type="ORF">C427_5316</name>
</gene>
<dbReference type="PATRIC" id="fig|1129794.4.peg.5299"/>
<dbReference type="AlphaFoldDB" id="K7AM41"/>
<evidence type="ECO:0000313" key="2">
    <source>
        <dbReference type="EMBL" id="AGH47413.1"/>
    </source>
</evidence>
<dbReference type="InterPro" id="IPR012902">
    <property type="entry name" value="N_methyl_site"/>
</dbReference>
<evidence type="ECO:0000313" key="3">
    <source>
        <dbReference type="Proteomes" id="UP000011864"/>
    </source>
</evidence>
<keyword evidence="3" id="KW-1185">Reference proteome</keyword>
<dbReference type="Proteomes" id="UP000011864">
    <property type="component" value="Chromosome"/>
</dbReference>
<dbReference type="STRING" id="1129794.C427_5316"/>
<evidence type="ECO:0000256" key="1">
    <source>
        <dbReference type="SAM" id="Phobius"/>
    </source>
</evidence>
<dbReference type="eggNOG" id="COG4967">
    <property type="taxonomic scope" value="Bacteria"/>
</dbReference>
<protein>
    <submittedName>
        <fullName evidence="2">Prepilin-type cleavage/methylation-like protein</fullName>
    </submittedName>
</protein>
<dbReference type="RefSeq" id="WP_007635815.1">
    <property type="nucleotide sequence ID" value="NC_020514.1"/>
</dbReference>
<accession>K7AM41</accession>